<protein>
    <submittedName>
        <fullName evidence="2">DUF2934 domain-containing protein</fullName>
    </submittedName>
</protein>
<dbReference type="Proteomes" id="UP000594015">
    <property type="component" value="Chromosome"/>
</dbReference>
<proteinExistence type="predicted"/>
<feature type="region of interest" description="Disordered" evidence="1">
    <location>
        <begin position="26"/>
        <end position="54"/>
    </location>
</feature>
<evidence type="ECO:0000313" key="2">
    <source>
        <dbReference type="EMBL" id="QOZ71709.1"/>
    </source>
</evidence>
<dbReference type="EMBL" id="CP030050">
    <property type="protein sequence ID" value="QOZ71709.1"/>
    <property type="molecule type" value="Genomic_DNA"/>
</dbReference>
<dbReference type="KEGG" id="barh:WN72_39500"/>
<sequence>MRARELWEHAGRPVGRDLDFWLEAEREMRGQSEEPSAQKRKSSSAGPCAPASTG</sequence>
<dbReference type="Pfam" id="PF11154">
    <property type="entry name" value="DUF2934"/>
    <property type="match status" value="1"/>
</dbReference>
<evidence type="ECO:0000313" key="3">
    <source>
        <dbReference type="Proteomes" id="UP000594015"/>
    </source>
</evidence>
<dbReference type="AlphaFoldDB" id="A0AAE7TKV0"/>
<evidence type="ECO:0000256" key="1">
    <source>
        <dbReference type="SAM" id="MobiDB-lite"/>
    </source>
</evidence>
<dbReference type="InterPro" id="IPR021327">
    <property type="entry name" value="DUF2934"/>
</dbReference>
<dbReference type="RefSeq" id="WP_143130823.1">
    <property type="nucleotide sequence ID" value="NZ_CP030050.1"/>
</dbReference>
<accession>A0AAE7TKV0</accession>
<name>A0AAE7TKV0_9BRAD</name>
<organism evidence="2 3">
    <name type="scientific">Bradyrhizobium arachidis</name>
    <dbReference type="NCBI Taxonomy" id="858423"/>
    <lineage>
        <taxon>Bacteria</taxon>
        <taxon>Pseudomonadati</taxon>
        <taxon>Pseudomonadota</taxon>
        <taxon>Alphaproteobacteria</taxon>
        <taxon>Hyphomicrobiales</taxon>
        <taxon>Nitrobacteraceae</taxon>
        <taxon>Bradyrhizobium</taxon>
    </lineage>
</organism>
<reference evidence="2 3" key="1">
    <citation type="submission" date="2018-06" db="EMBL/GenBank/DDBJ databases">
        <title>Comparative genomics of Bradyrhizobium nodulating Arachidis hypogaea.</title>
        <authorList>
            <person name="Li Y."/>
        </authorList>
    </citation>
    <scope>NUCLEOTIDE SEQUENCE [LARGE SCALE GENOMIC DNA]</scope>
    <source>
        <strain evidence="2 3">CCBAU 051107</strain>
    </source>
</reference>
<gene>
    <name evidence="2" type="ORF">WN72_39500</name>
</gene>